<evidence type="ECO:0000313" key="1">
    <source>
        <dbReference type="EMBL" id="CAB3990050.1"/>
    </source>
</evidence>
<sequence length="148" mass="17538">MTGRQQRDVNVKLKQLLMTCKQTDSVLDSNKDTAIKRQLEALTNEVETLRRGIEGLKIDQKLNKDEVAMWNSQVETELEKADDNVKHTEKWQVDCKLEKERNAFEKKLKYKIKLHETKTRVQTSSDVGKWKFVRSLISERTSWRQCQW</sequence>
<dbReference type="AlphaFoldDB" id="A0A7D9DNQ9"/>
<gene>
    <name evidence="1" type="ORF">PACLA_8A058908</name>
</gene>
<protein>
    <submittedName>
        <fullName evidence="1">Uncharacterized protein</fullName>
    </submittedName>
</protein>
<comment type="caution">
    <text evidence="1">The sequence shown here is derived from an EMBL/GenBank/DDBJ whole genome shotgun (WGS) entry which is preliminary data.</text>
</comment>
<keyword evidence="2" id="KW-1185">Reference proteome</keyword>
<organism evidence="1 2">
    <name type="scientific">Paramuricea clavata</name>
    <name type="common">Red gorgonian</name>
    <name type="synonym">Violescent sea-whip</name>
    <dbReference type="NCBI Taxonomy" id="317549"/>
    <lineage>
        <taxon>Eukaryota</taxon>
        <taxon>Metazoa</taxon>
        <taxon>Cnidaria</taxon>
        <taxon>Anthozoa</taxon>
        <taxon>Octocorallia</taxon>
        <taxon>Malacalcyonacea</taxon>
        <taxon>Plexauridae</taxon>
        <taxon>Paramuricea</taxon>
    </lineage>
</organism>
<dbReference type="EMBL" id="CACRXK020001591">
    <property type="protein sequence ID" value="CAB3990050.1"/>
    <property type="molecule type" value="Genomic_DNA"/>
</dbReference>
<evidence type="ECO:0000313" key="2">
    <source>
        <dbReference type="Proteomes" id="UP001152795"/>
    </source>
</evidence>
<proteinExistence type="predicted"/>
<dbReference type="Proteomes" id="UP001152795">
    <property type="component" value="Unassembled WGS sequence"/>
</dbReference>
<accession>A0A7D9DNQ9</accession>
<name>A0A7D9DNQ9_PARCT</name>
<reference evidence="1" key="1">
    <citation type="submission" date="2020-04" db="EMBL/GenBank/DDBJ databases">
        <authorList>
            <person name="Alioto T."/>
            <person name="Alioto T."/>
            <person name="Gomez Garrido J."/>
        </authorList>
    </citation>
    <scope>NUCLEOTIDE SEQUENCE</scope>
    <source>
        <strain evidence="1">A484AB</strain>
    </source>
</reference>